<dbReference type="InterPro" id="IPR016072">
    <property type="entry name" value="Skp1_comp_dimer"/>
</dbReference>
<name>A0A819LF09_9BILA</name>
<feature type="non-terminal residue" evidence="3">
    <location>
        <position position="1"/>
    </location>
</feature>
<dbReference type="GO" id="GO:0006511">
    <property type="term" value="P:ubiquitin-dependent protein catabolic process"/>
    <property type="evidence" value="ECO:0007669"/>
    <property type="project" value="InterPro"/>
</dbReference>
<dbReference type="Gene3D" id="3.30.710.10">
    <property type="entry name" value="Potassium Channel Kv1.1, Chain A"/>
    <property type="match status" value="1"/>
</dbReference>
<evidence type="ECO:0000259" key="2">
    <source>
        <dbReference type="Pfam" id="PF01466"/>
    </source>
</evidence>
<dbReference type="InterPro" id="IPR011333">
    <property type="entry name" value="SKP1/BTB/POZ_sf"/>
</dbReference>
<dbReference type="PANTHER" id="PTHR24111:SF0">
    <property type="entry name" value="LEUCINE-RICH REPEAT-CONTAINING PROTEIN"/>
    <property type="match status" value="1"/>
</dbReference>
<dbReference type="Pfam" id="PF13516">
    <property type="entry name" value="LRR_6"/>
    <property type="match status" value="4"/>
</dbReference>
<protein>
    <recommendedName>
        <fullName evidence="2">SKP1 component dimerisation domain-containing protein</fullName>
    </recommendedName>
</protein>
<sequence>ELSNSSFTRFTALLADKHPSLLKSLTISNCTLPMEHIESLLSQTPALIYLKLVSHQRTFDTVFDGYNWEQFILNKLSQLNQFEYFFSFTDKTNEYMKVLNHLLASFQTPFWLQKKRWFTTCSYVFESQMFELHTTTIKVTDSHNLIRIQKLAESDTYRLVEQSSYHGWTKTVRISNLAGNQIGDDGATYLATTLLNNTTLIILNLQKNHIGDIGAQHFREALQINKTLVKFTLKNNQSSLCAMVQMEHEITHDMKNTVFDWTGHQIRNEQLEYLSTTLQTNYTTITLILDGNHIGDNGMKYLANGLLKNKTLTTLILSNNLIGDDGAKYLADAIQNNTIGENGAQHLGNALRNNTVTIPTELIGSLSRSVELVEAQRTHKDGELTTDQLALLQEKDIRTVLFKLEQTGSLQLTDGDLTKPSFLNYPIYELTQHNFSFDDENLTTITYADGHQRSLPKLIKAPFHYDTFAVDYLRTAQKYTKRPLKQAVIAPSALSFVYTNETIDYYSREQFLDDLIDEAEKDVPTILNTISEWDRKFVQQFTVHDGALFDIIAAANYLGIKSLLRTVCKTVIYMIRSKSSEEIREIFKVSDSFNEIANESTTNDNVVTTQANSKNQ</sequence>
<dbReference type="Gene3D" id="3.80.10.10">
    <property type="entry name" value="Ribonuclease Inhibitor"/>
    <property type="match status" value="2"/>
</dbReference>
<organism evidence="3 4">
    <name type="scientific">Rotaria sordida</name>
    <dbReference type="NCBI Taxonomy" id="392033"/>
    <lineage>
        <taxon>Eukaryota</taxon>
        <taxon>Metazoa</taxon>
        <taxon>Spiralia</taxon>
        <taxon>Gnathifera</taxon>
        <taxon>Rotifera</taxon>
        <taxon>Eurotatoria</taxon>
        <taxon>Bdelloidea</taxon>
        <taxon>Philodinida</taxon>
        <taxon>Philodinidae</taxon>
        <taxon>Rotaria</taxon>
    </lineage>
</organism>
<evidence type="ECO:0000313" key="4">
    <source>
        <dbReference type="Proteomes" id="UP000663836"/>
    </source>
</evidence>
<proteinExistence type="predicted"/>
<dbReference type="InterPro" id="IPR052201">
    <property type="entry name" value="LRR-containing_regulator"/>
</dbReference>
<gene>
    <name evidence="3" type="ORF">JBS370_LOCUS24077</name>
</gene>
<dbReference type="Proteomes" id="UP000663836">
    <property type="component" value="Unassembled WGS sequence"/>
</dbReference>
<dbReference type="SUPFAM" id="SSF52047">
    <property type="entry name" value="RNI-like"/>
    <property type="match status" value="1"/>
</dbReference>
<comment type="caution">
    <text evidence="3">The sequence shown here is derived from an EMBL/GenBank/DDBJ whole genome shotgun (WGS) entry which is preliminary data.</text>
</comment>
<dbReference type="SMART" id="SM00368">
    <property type="entry name" value="LRR_RI"/>
    <property type="match status" value="4"/>
</dbReference>
<evidence type="ECO:0000313" key="3">
    <source>
        <dbReference type="EMBL" id="CAF3960775.1"/>
    </source>
</evidence>
<dbReference type="EMBL" id="CAJOBD010003670">
    <property type="protein sequence ID" value="CAF3960775.1"/>
    <property type="molecule type" value="Genomic_DNA"/>
</dbReference>
<dbReference type="PANTHER" id="PTHR24111">
    <property type="entry name" value="LEUCINE-RICH REPEAT-CONTAINING PROTEIN 34"/>
    <property type="match status" value="1"/>
</dbReference>
<reference evidence="3" key="1">
    <citation type="submission" date="2021-02" db="EMBL/GenBank/DDBJ databases">
        <authorList>
            <person name="Nowell W R."/>
        </authorList>
    </citation>
    <scope>NUCLEOTIDE SEQUENCE</scope>
</reference>
<dbReference type="SUPFAM" id="SSF51726">
    <property type="entry name" value="UROD/MetE-like"/>
    <property type="match status" value="1"/>
</dbReference>
<feature type="domain" description="SKP1 component dimerisation" evidence="2">
    <location>
        <begin position="561"/>
        <end position="593"/>
    </location>
</feature>
<dbReference type="InterPro" id="IPR001611">
    <property type="entry name" value="Leu-rich_rpt"/>
</dbReference>
<dbReference type="InterPro" id="IPR038071">
    <property type="entry name" value="UROD/MetE-like_sf"/>
</dbReference>
<keyword evidence="1" id="KW-0677">Repeat</keyword>
<dbReference type="Pfam" id="PF01466">
    <property type="entry name" value="Skp1"/>
    <property type="match status" value="1"/>
</dbReference>
<dbReference type="InterPro" id="IPR036296">
    <property type="entry name" value="SKP1-like_dim_sf"/>
</dbReference>
<dbReference type="InterPro" id="IPR032675">
    <property type="entry name" value="LRR_dom_sf"/>
</dbReference>
<dbReference type="SUPFAM" id="SSF81382">
    <property type="entry name" value="Skp1 dimerisation domain-like"/>
    <property type="match status" value="1"/>
</dbReference>
<accession>A0A819LF09</accession>
<evidence type="ECO:0000256" key="1">
    <source>
        <dbReference type="ARBA" id="ARBA00022737"/>
    </source>
</evidence>
<dbReference type="AlphaFoldDB" id="A0A819LF09"/>